<organism evidence="4 5">
    <name type="scientific">Cyclospora cayetanensis</name>
    <dbReference type="NCBI Taxonomy" id="88456"/>
    <lineage>
        <taxon>Eukaryota</taxon>
        <taxon>Sar</taxon>
        <taxon>Alveolata</taxon>
        <taxon>Apicomplexa</taxon>
        <taxon>Conoidasida</taxon>
        <taxon>Coccidia</taxon>
        <taxon>Eucoccidiorida</taxon>
        <taxon>Eimeriorina</taxon>
        <taxon>Eimeriidae</taxon>
        <taxon>Cyclospora</taxon>
    </lineage>
</organism>
<dbReference type="GO" id="GO:0032040">
    <property type="term" value="C:small-subunit processome"/>
    <property type="evidence" value="ECO:0007669"/>
    <property type="project" value="TreeGrafter"/>
</dbReference>
<protein>
    <submittedName>
        <fullName evidence="5">Uncharacterized protein LOC34624004</fullName>
    </submittedName>
</protein>
<feature type="region of interest" description="Disordered" evidence="2">
    <location>
        <begin position="3863"/>
        <end position="3901"/>
    </location>
</feature>
<feature type="region of interest" description="Disordered" evidence="2">
    <location>
        <begin position="2991"/>
        <end position="3015"/>
    </location>
</feature>
<feature type="compositionally biased region" description="Acidic residues" evidence="2">
    <location>
        <begin position="4466"/>
        <end position="4488"/>
    </location>
</feature>
<feature type="compositionally biased region" description="Basic and acidic residues" evidence="2">
    <location>
        <begin position="3103"/>
        <end position="3114"/>
    </location>
</feature>
<sequence length="4796" mass="527379">MGAPRDSGSPRDPERPQALNGGGVAMSRVNPPVCNASMHGLPSTGAPDDPEGNSIVEFVASREAHSGGGCKVRDAVSGMYVFQTFRQQLQHQLQHGPSGGRHLSALDVIDVHERAERHRWKRVRAEEAEQEKEKQQKQIETQESSFSRLVAHFLQGVEARGEARQLLTHLSSSAPSLPLLVLQHDSIIQELLLHLRSDATYSVGLQLIPALVKDLRWKFLDHFQCTVEALHLLLFDLEDRHDATGIQQLFTCLSQIFRYLHKYILANMDDFLDIMLPLLLHTPPVAAAQKHKQQASEDKAQQPHSNQHQHQPEGQERHPQTRRVQEPRQKRNPSRAFQRRPSRLQKQQQHVEPKISSSSLLTAQAVATVLRRAAREEDAFYHCATSVVKYFSLVPARYLKLFAATASRIFFEAIRGLKETFSSSFEGLSCFLIANVLIRQRYTLPGSGTAYEPPPLNIELSEVQAENNGSTSNSSSSCGSSKVCGRLVYLAQAESVRLYLEEARQHVVSTGSPSSVALQRIVLRFLAAAAHAAVRESLLSEQGQDDIADHEQRDEYPNEALYLLTSSVSPFFTLHPFRPLSYFPYFMGEEGLLPCRAATEEPCGRRCIPAPMLLGCCILSDAAASWFAGSQRSSGSFDDYIQSLLEAVQPLCVISLGTPQAGKVEPVVVGASDAQQQEPLVPSLLQPLLRTPCRKSEWTASAAVALLLPCSLLRLCVCAWRALPVSYTNAVTLKGNPLQHLLQAVLVVQRYQRQQLMLKRETQLLDEDLWRSALVERMAEITCCSLQMLLLLPGPVDGFASLCLRYAIEFLAGQPWSLRSAVGGGPEAVPITNCVSLMTGGVTIEPLLVKVSYWRWTAASCLLAVIMKSFGRKGVALGTGTTTAAIRLLLPIHLHSCLKGTCLELQYLEASLVAYLEYIRTSAGKLEGAVAPANLEESLVRAFAGLKWLWGLQKMLLYADGEAVEPSARIKLSVEATAAAVQLQTQQQKLLCLILEAAQLLSPKQECAKYLEGLILLFSRSFLTFLALPRLMVGHNEKEALYCPGPPDSVVQSCVRRVREVAAACTTSTNAVSPLHCDCAGASATMLAPLSSAEIEGACGHLDAGTGPVCGDISSNERHSPSTLATEEQWVECLLAFLVSTLTTSGGCLSSRRRDFTRPNALITSPALLKSITLSLKLLRAYAPIEGRVSQQQQWHQRGFCMLAVKALLPNLSSGSHNLRLWSLRFIRGCDPKMLLSCACCSASSYRACRMQSIVSTAEEANAVVGSLLERLEAFEELEVDLDTERQKVQLLHACAKEVCFIQEKIVSAEAAAAREDQGQHCSGLLLLLHLAYRVLLGGLSVKFATVWPEVVLAISDCLEAFHDCVPPKSQSTLAGDACGSSSRLKDHSVPPEHQQRNLALSFIWSLVVSETHRALWQLHQKQEQPSDCTQRCSQQQGAVSGALGSCQECVENVWHSACVKESFKEETTALERHSHLLRILQFIGTRWGSCACPRVGQQQTKHSQAVDVQPSETTEPQENCPQTAAVWRRHFAQDALRFLLVYGLHIAAGLTRSSDGIEQTEESEVEGSMGSSGATEQVEPSGGFSAWTEDTNRSGCTALHATQSLIPRAQDVIRAILVHGELYLPVVGQRLLGLHIAEDYVADARTKEIEALWYKFLVVCAQRLIGVRDATLQILVLRTLTLCRELQQILKPYLTVLEQSIQDKGGVPSGLLRLVLGKDDAESQLLQPSMETKDDIVLLPEHRTFMLPLIVRLLLSKTQGKMGRASGAVMASRRRIFGLLSSLEETEITLIVAVLTLRLIRLTPLPTTSTSGGLPQCPTNLKPLDGMEKERALVDFICWHSRRAQTRGAAGSTLMHEQGDHRSDQLTVNLALSDQILQPASCTQLHGLLKSLQHLVQMQRLVLRPVAPYLVLLFAEVLRHLVPVELGNKSTGELQMAEVEDEHSTQDVKVPKPSMMGEPVEDQQSLVSAVEGAAEVGSSVQVTGSARHKKHCIRIAVDVLHQLFTSFPGFVDTWKVLLTPVGPALQLLLSAAVETGAAGHATDVKGHDKSPAVVRFVASWACQAEYFVLYEQVLPQALPTLLGAIGSASVLQYLQRSKRSTTPLLEAAVETALLLSFGGRTKEQHEEELRVARREFNAMKQVNERKRRRRGYQSSSSEEESDPNASDAEGQSFDEGDKEKCLKSFKEAHMALQRQQERQQQQGMCVLLPHIGLLLHSLELLLRARSGAAIVKPRKDVDLNDESIFPIEEAAAPSLDQPTQASLNRRERALLVGFKELQLLTRLASYASADQHLLPKVHQSMELRPFWPEEHVPTAAKLIRLLLLSLPLRVRSGGAAARQQLTLSAIQGLLPAVARWRQALDFTSCSSNHMGELRALLHSLRVSCCGLLESAEDLQCRAAASEVLIGTELAACGCEVKIEDLLIRIRGYVHRELDDSRRAEEEEDSEQQMSSLSWLLPGGALNSSLLKNALPSLLFQDGEHDVFASCTDLASAWRVSVALVVVCANLLRAGGGAAPDEHRPDVDMQVLVLLALVEKYLNPPALAGCPQQDITDRKVCDEPQTPLEVRSIEAKQEGGEQFEVAIEEEGNGEPAASTVELLQGPPATEDLSGIKPQRQARPGMYIPASALEPLLHHVLYLLSDCSDDLALQQVALTFIRKAAVALGAAASAAVTRRAAAQFAPQLQQGAGRDEQEEDWIYAVGMQHHLARLIVPHLRLLLRSLREDVQRMALRALDAVIRTLGPAGPLLPPLQASNVSENRGSATLFFSESDEKQRNMRLHLDLYALLTPTKVTPAVEEAVARAQQLVSSGEACQAAVAAATAARLEAIAGEQQASEREEGGDVLLELLHMQKHRRARGLQLLSKAAAARRLCPNTLRHICVPVALWALLQESDLGSLPGKRKTSSVPSRHSRGHAEAFSQQMAEQGVACLTKCCRLLPLKCCTHTLTQLVSFLVKVPQREAFIHRAIASTLRAFPFGLSDAVHETLSQPHQAVNQEQDGRGATPSNSDPLKRAESSYQVHFRKQAGTVGMPITGEAEDEETSTAYEVNDTDGATGVQVPHCSAATRKQKVASCIRNELIPLLYRLAFDNKVRRVSSKGEASRGPGKEMDGHDGKTYENPVVRTELVAVLALLARMLPPDEFHLQLPRLVRTIAFALRSRERSARREARVALTHLAVNLGRPYFAYLVTELLRTNGPKNEKDAAANQQGFIRPVLLYTLHAMLNALVQDKSTEPEMLPPLADEGATTIDARHFIQRFEASVPLLLPLISDEICRVADPDSLEQEESRRLRSVQIEGEEAGPVDTSIVTPDDGSKRSRIEEAQTLKGPPTMLLLAKESSAECLGTHLLPFLLGLLTGSSCRGEGWNRGAAFSNKYVNRAEDLLLHFVFGLSRNKYISPECKLRTTKKLLILTVATLQFPLLHPILQAERSLDESLYLLAWQHLLLLERKKNAKALHRTYTSRQSPGELKESESAATSARVEEANDEQTTAPPSLSSVHQEDLCALRRLLLPEREGEDIDLLVQRDTVAGLTSYHRGDLASQHSRKLLVSLIQTRMERRVTLQPGAVTGRSLAQATRNKTAPGGGGLDLSTRAAVLGTAALRLLHLTLRAVKIPLRKYRERQLGTAPLRDAAHTNATGMDDGALQRCVNELDELALEVVCCFSCKVTKLVSWGARCLLELLALRLPRLDNRGALVAYLTMRVFHSCGNGTSVLGAHCYTARSELLPVSTKLLAVLLLQPQAAKWMDTALNPSQHIGGDILRSLLREQLRILPWRYQTRQQRGWQDRNGAAVSGASKADSGFSVSLAVTEEQIQAAGQFFLKEALLAHISSSLEDNHLQLCALFLLKRVVLQHYKDLAGSAARRAIEESQQTAGTMDSKALQRHAQKKRRRDAKEVENGPTPGEQHSTAAVELLPLVYECVDRVARVMVQHATASALSRKLSNICADVYVSFLLNFPMTPKLQQRRVFFLFQQQKFSDVYGRRAAIWALLKVVLRFPAELFLERYAQVALLTCCSTLATETDHEVYAMLQQVVGEVLKLTEVEEDRISSLLGILQTTSKVFLLPRTQHLMALLEFLSVFLSHVSRGVPQNALASFLPTVLELLSGISFLISGRQPLQFPDVSEDWRLLYKTLLVVEKIMAASGLPLMEESFAQAAKIWQSSGCEKLRALATALSVDAEEAEIKALQRQNLEAFIATLDLWDPPTENPKKRRTSPDTTLQMSPQQQQQVVTGLYAAHIWTELSGSALRHQNAWVRCSALRAVGQYLQQTPLTSGRQTGMPILALLAVRRCPEDKPVSAAHSSPLTQLGLTLGQHFGKDCMLERHPRAGPYAVAALIAWAQLAFTVPQLMPVTRKPRTEIRLKFRVHENKTFGQRMQESLAKDESGERDTLLLKEADEHQLGEVSDSNPGEATAYCSAVASDPLGSCHDSTEQTDSNTVFDEDAEVQPVTEAAGATALVGVIESKNSSKDSAPDGDADEDNSSSGINEEDIEEEVEANEVEKWVMDELQLEASQDCSKTSAAGAGARSPSLRKLPWNVSFSEREETDKTNASSLVAKLHPLVFLVAGLSRWLRVHLSRLGYSGGRIKETDAAPGTVVRVAGILTFFGTLLKLLPLAKLQNASEGPKPASQLSVVLHEVLRHIADAAYRCSTLQTEMAAESVLAQLLDDEALFKGDTGKQLIGDPSSKGDSPSLWDSLRGLTPVKQLIEVATGGAAVLRRMEQLLRSNGHEETYRLLLAKTRQCVSAKRAMRKLKVQQTFLQNPQAHAQRKRRRNQAKVNQKKTKLRDAILRRKGFVKRKVRAE</sequence>
<dbReference type="RefSeq" id="XP_026193960.1">
    <property type="nucleotide sequence ID" value="XM_026338175.1"/>
</dbReference>
<name>A0A6P6S3T8_9EIME</name>
<keyword evidence="1" id="KW-0175">Coiled coil</keyword>
<feature type="coiled-coil region" evidence="1">
    <location>
        <begin position="118"/>
        <end position="145"/>
    </location>
</feature>
<dbReference type="InterPro" id="IPR046523">
    <property type="entry name" value="UTP20_dom"/>
</dbReference>
<keyword evidence="4" id="KW-1185">Reference proteome</keyword>
<dbReference type="GO" id="GO:0030686">
    <property type="term" value="C:90S preribosome"/>
    <property type="evidence" value="ECO:0007669"/>
    <property type="project" value="TreeGrafter"/>
</dbReference>
<feature type="compositionally biased region" description="Basic and acidic residues" evidence="2">
    <location>
        <begin position="310"/>
        <end position="329"/>
    </location>
</feature>
<dbReference type="SUPFAM" id="SSF48371">
    <property type="entry name" value="ARM repeat"/>
    <property type="match status" value="2"/>
</dbReference>
<feature type="region of interest" description="Disordered" evidence="2">
    <location>
        <begin position="287"/>
        <end position="356"/>
    </location>
</feature>
<feature type="region of interest" description="Disordered" evidence="2">
    <location>
        <begin position="2143"/>
        <end position="2177"/>
    </location>
</feature>
<evidence type="ECO:0000313" key="4">
    <source>
        <dbReference type="Proteomes" id="UP000515125"/>
    </source>
</evidence>
<dbReference type="Pfam" id="PF20416">
    <property type="entry name" value="UTP20"/>
    <property type="match status" value="1"/>
</dbReference>
<dbReference type="Proteomes" id="UP000515125">
    <property type="component" value="Unplaced"/>
</dbReference>
<feature type="region of interest" description="Disordered" evidence="2">
    <location>
        <begin position="3455"/>
        <end position="3493"/>
    </location>
</feature>
<accession>A0A6P6S3T8</accession>
<dbReference type="PANTHER" id="PTHR17695">
    <property type="entry name" value="SMALL SUBUNIT PROCESSOME COMPONENT 20 HOMOLOG"/>
    <property type="match status" value="1"/>
</dbReference>
<proteinExistence type="predicted"/>
<dbReference type="PANTHER" id="PTHR17695:SF11">
    <property type="entry name" value="SMALL SUBUNIT PROCESSOME COMPONENT 20 HOMOLOG"/>
    <property type="match status" value="1"/>
</dbReference>
<evidence type="ECO:0000256" key="2">
    <source>
        <dbReference type="SAM" id="MobiDB-lite"/>
    </source>
</evidence>
<dbReference type="GeneID" id="34624004"/>
<reference evidence="5" key="1">
    <citation type="submission" date="2025-08" db="UniProtKB">
        <authorList>
            <consortium name="RefSeq"/>
        </authorList>
    </citation>
    <scope>IDENTIFICATION</scope>
</reference>
<feature type="compositionally biased region" description="Polar residues" evidence="2">
    <location>
        <begin position="1511"/>
        <end position="1522"/>
    </location>
</feature>
<evidence type="ECO:0000259" key="3">
    <source>
        <dbReference type="Pfam" id="PF20416"/>
    </source>
</evidence>
<evidence type="ECO:0000256" key="1">
    <source>
        <dbReference type="SAM" id="Coils"/>
    </source>
</evidence>
<feature type="compositionally biased region" description="Basic residues" evidence="2">
    <location>
        <begin position="4760"/>
        <end position="4776"/>
    </location>
</feature>
<feature type="compositionally biased region" description="Basic residues" evidence="2">
    <location>
        <begin position="330"/>
        <end position="343"/>
    </location>
</feature>
<feature type="region of interest" description="Disordered" evidence="2">
    <location>
        <begin position="4196"/>
        <end position="4217"/>
    </location>
</feature>
<feature type="region of interest" description="Disordered" evidence="2">
    <location>
        <begin position="1556"/>
        <end position="1587"/>
    </location>
</feature>
<gene>
    <name evidence="5" type="primary">LOC34624004</name>
</gene>
<dbReference type="InterPro" id="IPR016024">
    <property type="entry name" value="ARM-type_fold"/>
</dbReference>
<feature type="compositionally biased region" description="Basic residues" evidence="2">
    <location>
        <begin position="3876"/>
        <end position="3886"/>
    </location>
</feature>
<feature type="domain" description="U3 small nucleolar RNA-associated protein 20" evidence="3">
    <location>
        <begin position="3117"/>
        <end position="3233"/>
    </location>
</feature>
<dbReference type="OrthoDB" id="360653at2759"/>
<feature type="region of interest" description="Disordered" evidence="2">
    <location>
        <begin position="1"/>
        <end position="53"/>
    </location>
</feature>
<feature type="region of interest" description="Disordered" evidence="2">
    <location>
        <begin position="1938"/>
        <end position="1959"/>
    </location>
</feature>
<feature type="region of interest" description="Disordered" evidence="2">
    <location>
        <begin position="3093"/>
        <end position="3115"/>
    </location>
</feature>
<feature type="region of interest" description="Disordered" evidence="2">
    <location>
        <begin position="4457"/>
        <end position="4488"/>
    </location>
</feature>
<feature type="compositionally biased region" description="Polar residues" evidence="2">
    <location>
        <begin position="3483"/>
        <end position="3493"/>
    </location>
</feature>
<evidence type="ECO:0000313" key="5">
    <source>
        <dbReference type="RefSeq" id="XP_026193960.1"/>
    </source>
</evidence>
<feature type="region of interest" description="Disordered" evidence="2">
    <location>
        <begin position="1502"/>
        <end position="1522"/>
    </location>
</feature>
<dbReference type="InterPro" id="IPR052575">
    <property type="entry name" value="SSU_processome_comp_20"/>
</dbReference>
<feature type="region of interest" description="Disordered" evidence="2">
    <location>
        <begin position="4755"/>
        <end position="4776"/>
    </location>
</feature>
<feature type="compositionally biased region" description="Polar residues" evidence="2">
    <location>
        <begin position="344"/>
        <end position="356"/>
    </location>
</feature>